<dbReference type="Pfam" id="PF00512">
    <property type="entry name" value="HisKA"/>
    <property type="match status" value="1"/>
</dbReference>
<evidence type="ECO:0000256" key="7">
    <source>
        <dbReference type="ARBA" id="ARBA00022777"/>
    </source>
</evidence>
<dbReference type="InterPro" id="IPR003660">
    <property type="entry name" value="HAMP_dom"/>
</dbReference>
<dbReference type="SMART" id="SM00304">
    <property type="entry name" value="HAMP"/>
    <property type="match status" value="1"/>
</dbReference>
<dbReference type="Pfam" id="PF02518">
    <property type="entry name" value="HATPase_c"/>
    <property type="match status" value="1"/>
</dbReference>
<keyword evidence="15" id="KW-1185">Reference proteome</keyword>
<dbReference type="InterPro" id="IPR003661">
    <property type="entry name" value="HisK_dim/P_dom"/>
</dbReference>
<evidence type="ECO:0000256" key="6">
    <source>
        <dbReference type="ARBA" id="ARBA00022692"/>
    </source>
</evidence>
<dbReference type="EMBL" id="BAAARW010000020">
    <property type="protein sequence ID" value="GAA2431899.1"/>
    <property type="molecule type" value="Genomic_DNA"/>
</dbReference>
<name>A0ABP5WNE2_9ACTN</name>
<keyword evidence="6 11" id="KW-0812">Transmembrane</keyword>
<dbReference type="Pfam" id="PF00672">
    <property type="entry name" value="HAMP"/>
    <property type="match status" value="1"/>
</dbReference>
<evidence type="ECO:0000256" key="9">
    <source>
        <dbReference type="ARBA" id="ARBA00023012"/>
    </source>
</evidence>
<evidence type="ECO:0000313" key="14">
    <source>
        <dbReference type="EMBL" id="GAA2431899.1"/>
    </source>
</evidence>
<evidence type="ECO:0000256" key="10">
    <source>
        <dbReference type="ARBA" id="ARBA00023136"/>
    </source>
</evidence>
<dbReference type="SUPFAM" id="SSF158472">
    <property type="entry name" value="HAMP domain-like"/>
    <property type="match status" value="1"/>
</dbReference>
<dbReference type="Gene3D" id="3.30.565.10">
    <property type="entry name" value="Histidine kinase-like ATPase, C-terminal domain"/>
    <property type="match status" value="1"/>
</dbReference>
<keyword evidence="8 11" id="KW-1133">Transmembrane helix</keyword>
<dbReference type="PROSITE" id="PS50885">
    <property type="entry name" value="HAMP"/>
    <property type="match status" value="1"/>
</dbReference>
<evidence type="ECO:0000256" key="11">
    <source>
        <dbReference type="SAM" id="Phobius"/>
    </source>
</evidence>
<dbReference type="SUPFAM" id="SSF55874">
    <property type="entry name" value="ATPase domain of HSP90 chaperone/DNA topoisomerase II/histidine kinase"/>
    <property type="match status" value="1"/>
</dbReference>
<sequence length="473" mass="50776">MKARDPRRVPLLVRWSGRVGDLSIRGQITFWSIAVSAVVAVVLYLVILALLRHETNVTVRHDLASAASRTIARTAVGRIDPGRAGTDLLQAVDTKGKVIAYTDAMAGYPPVRFPPPGPGGGRVDGHACGIRAPDGPCYIVVAYRFHFRGSGERVVYALAPAPQLFFAQPAFSALMAGGIPLLSGLIGYAMWRTTGRLLRPVDDIQAELDEITATDLQRRVPVKRSRDEIARLAESVNATLDRLESAAVRLRGFVSDASHELRSPLTGLRTELELALSDPEGTDHRTTLRTLLATTERLNDVLDDLLALARLDAAPQAGSEKVELHALAALEITRRHRRARFVMEAGERVIVHGSALELGRLLTNLLDNADRHATAGVRVSVGTERSGTGGPDTAVVEVVDDGPGIAPEDRERVFERFARLAHGRRMDAGGTGLGLAISRGIAVAHGGSLEVTDRPDGLSGARFVLRLPLAPSS</sequence>
<accession>A0ABP5WNE2</accession>
<feature type="domain" description="HAMP" evidence="13">
    <location>
        <begin position="195"/>
        <end position="248"/>
    </location>
</feature>
<feature type="domain" description="Histidine kinase" evidence="12">
    <location>
        <begin position="256"/>
        <end position="471"/>
    </location>
</feature>
<comment type="catalytic activity">
    <reaction evidence="1">
        <text>ATP + protein L-histidine = ADP + protein N-phospho-L-histidine.</text>
        <dbReference type="EC" id="2.7.13.3"/>
    </reaction>
</comment>
<dbReference type="SMART" id="SM00387">
    <property type="entry name" value="HATPase_c"/>
    <property type="match status" value="1"/>
</dbReference>
<keyword evidence="4" id="KW-0597">Phosphoprotein</keyword>
<evidence type="ECO:0000256" key="8">
    <source>
        <dbReference type="ARBA" id="ARBA00022989"/>
    </source>
</evidence>
<dbReference type="PRINTS" id="PR00344">
    <property type="entry name" value="BCTRLSENSOR"/>
</dbReference>
<evidence type="ECO:0000313" key="15">
    <source>
        <dbReference type="Proteomes" id="UP001501231"/>
    </source>
</evidence>
<evidence type="ECO:0000256" key="3">
    <source>
        <dbReference type="ARBA" id="ARBA00012438"/>
    </source>
</evidence>
<evidence type="ECO:0000256" key="1">
    <source>
        <dbReference type="ARBA" id="ARBA00000085"/>
    </source>
</evidence>
<organism evidence="14 15">
    <name type="scientific">Actinomadura vinacea</name>
    <dbReference type="NCBI Taxonomy" id="115336"/>
    <lineage>
        <taxon>Bacteria</taxon>
        <taxon>Bacillati</taxon>
        <taxon>Actinomycetota</taxon>
        <taxon>Actinomycetes</taxon>
        <taxon>Streptosporangiales</taxon>
        <taxon>Thermomonosporaceae</taxon>
        <taxon>Actinomadura</taxon>
    </lineage>
</organism>
<dbReference type="CDD" id="cd00082">
    <property type="entry name" value="HisKA"/>
    <property type="match status" value="1"/>
</dbReference>
<dbReference type="InterPro" id="IPR004358">
    <property type="entry name" value="Sig_transdc_His_kin-like_C"/>
</dbReference>
<gene>
    <name evidence="14" type="ORF">GCM10010191_52220</name>
</gene>
<dbReference type="EC" id="2.7.13.3" evidence="3"/>
<keyword evidence="5" id="KW-0808">Transferase</keyword>
<evidence type="ECO:0000256" key="2">
    <source>
        <dbReference type="ARBA" id="ARBA00004236"/>
    </source>
</evidence>
<dbReference type="InterPro" id="IPR036097">
    <property type="entry name" value="HisK_dim/P_sf"/>
</dbReference>
<dbReference type="SMART" id="SM00388">
    <property type="entry name" value="HisKA"/>
    <property type="match status" value="1"/>
</dbReference>
<evidence type="ECO:0000256" key="4">
    <source>
        <dbReference type="ARBA" id="ARBA00022553"/>
    </source>
</evidence>
<feature type="transmembrane region" description="Helical" evidence="11">
    <location>
        <begin position="28"/>
        <end position="51"/>
    </location>
</feature>
<keyword evidence="7" id="KW-0418">Kinase</keyword>
<dbReference type="InterPro" id="IPR005467">
    <property type="entry name" value="His_kinase_dom"/>
</dbReference>
<dbReference type="PANTHER" id="PTHR45436:SF5">
    <property type="entry name" value="SENSOR HISTIDINE KINASE TRCS"/>
    <property type="match status" value="1"/>
</dbReference>
<protein>
    <recommendedName>
        <fullName evidence="3">histidine kinase</fullName>
        <ecNumber evidence="3">2.7.13.3</ecNumber>
    </recommendedName>
</protein>
<keyword evidence="9" id="KW-0902">Two-component regulatory system</keyword>
<comment type="subcellular location">
    <subcellularLocation>
        <location evidence="2">Cell membrane</location>
    </subcellularLocation>
</comment>
<dbReference type="Proteomes" id="UP001501231">
    <property type="component" value="Unassembled WGS sequence"/>
</dbReference>
<dbReference type="InterPro" id="IPR050428">
    <property type="entry name" value="TCS_sensor_his_kinase"/>
</dbReference>
<keyword evidence="10 11" id="KW-0472">Membrane</keyword>
<evidence type="ECO:0000259" key="12">
    <source>
        <dbReference type="PROSITE" id="PS50109"/>
    </source>
</evidence>
<proteinExistence type="predicted"/>
<comment type="caution">
    <text evidence="14">The sequence shown here is derived from an EMBL/GenBank/DDBJ whole genome shotgun (WGS) entry which is preliminary data.</text>
</comment>
<dbReference type="SUPFAM" id="SSF47384">
    <property type="entry name" value="Homodimeric domain of signal transducing histidine kinase"/>
    <property type="match status" value="1"/>
</dbReference>
<evidence type="ECO:0000256" key="5">
    <source>
        <dbReference type="ARBA" id="ARBA00022679"/>
    </source>
</evidence>
<dbReference type="InterPro" id="IPR003594">
    <property type="entry name" value="HATPase_dom"/>
</dbReference>
<dbReference type="PROSITE" id="PS50109">
    <property type="entry name" value="HIS_KIN"/>
    <property type="match status" value="1"/>
</dbReference>
<feature type="transmembrane region" description="Helical" evidence="11">
    <location>
        <begin position="170"/>
        <end position="191"/>
    </location>
</feature>
<dbReference type="Gene3D" id="1.10.287.130">
    <property type="match status" value="1"/>
</dbReference>
<dbReference type="CDD" id="cd06225">
    <property type="entry name" value="HAMP"/>
    <property type="match status" value="1"/>
</dbReference>
<dbReference type="CDD" id="cd00075">
    <property type="entry name" value="HATPase"/>
    <property type="match status" value="1"/>
</dbReference>
<evidence type="ECO:0000259" key="13">
    <source>
        <dbReference type="PROSITE" id="PS50885"/>
    </source>
</evidence>
<reference evidence="15" key="1">
    <citation type="journal article" date="2019" name="Int. J. Syst. Evol. Microbiol.">
        <title>The Global Catalogue of Microorganisms (GCM) 10K type strain sequencing project: providing services to taxonomists for standard genome sequencing and annotation.</title>
        <authorList>
            <consortium name="The Broad Institute Genomics Platform"/>
            <consortium name="The Broad Institute Genome Sequencing Center for Infectious Disease"/>
            <person name="Wu L."/>
            <person name="Ma J."/>
        </authorList>
    </citation>
    <scope>NUCLEOTIDE SEQUENCE [LARGE SCALE GENOMIC DNA]</scope>
    <source>
        <strain evidence="15">JCM 3325</strain>
    </source>
</reference>
<dbReference type="InterPro" id="IPR036890">
    <property type="entry name" value="HATPase_C_sf"/>
</dbReference>
<dbReference type="PANTHER" id="PTHR45436">
    <property type="entry name" value="SENSOR HISTIDINE KINASE YKOH"/>
    <property type="match status" value="1"/>
</dbReference>
<dbReference type="Gene3D" id="6.10.340.10">
    <property type="match status" value="1"/>
</dbReference>